<dbReference type="Proteomes" id="UP000217199">
    <property type="component" value="Unassembled WGS sequence"/>
</dbReference>
<organism evidence="4 5">
    <name type="scientific">Pyrrhoderma noxium</name>
    <dbReference type="NCBI Taxonomy" id="2282107"/>
    <lineage>
        <taxon>Eukaryota</taxon>
        <taxon>Fungi</taxon>
        <taxon>Dikarya</taxon>
        <taxon>Basidiomycota</taxon>
        <taxon>Agaricomycotina</taxon>
        <taxon>Agaricomycetes</taxon>
        <taxon>Hymenochaetales</taxon>
        <taxon>Hymenochaetaceae</taxon>
        <taxon>Pyrrhoderma</taxon>
    </lineage>
</organism>
<keyword evidence="1" id="KW-0560">Oxidoreductase</keyword>
<proteinExistence type="inferred from homology"/>
<name>A0A286UDE3_9AGAM</name>
<evidence type="ECO:0000259" key="3">
    <source>
        <dbReference type="Pfam" id="PF01370"/>
    </source>
</evidence>
<dbReference type="InParanoid" id="A0A286UDE3"/>
<dbReference type="SUPFAM" id="SSF51735">
    <property type="entry name" value="NAD(P)-binding Rossmann-fold domains"/>
    <property type="match status" value="1"/>
</dbReference>
<dbReference type="OrthoDB" id="2735536at2759"/>
<evidence type="ECO:0000313" key="5">
    <source>
        <dbReference type="Proteomes" id="UP000217199"/>
    </source>
</evidence>
<dbReference type="FunCoup" id="A0A286UDE3">
    <property type="interactions" value="49"/>
</dbReference>
<evidence type="ECO:0000256" key="2">
    <source>
        <dbReference type="ARBA" id="ARBA00023445"/>
    </source>
</evidence>
<evidence type="ECO:0000313" key="4">
    <source>
        <dbReference type="EMBL" id="PAV17621.1"/>
    </source>
</evidence>
<feature type="domain" description="NAD-dependent epimerase/dehydratase" evidence="3">
    <location>
        <begin position="10"/>
        <end position="269"/>
    </location>
</feature>
<reference evidence="4 5" key="1">
    <citation type="journal article" date="2017" name="Mol. Ecol.">
        <title>Comparative and population genomic landscape of Phellinus noxius: A hypervariable fungus causing root rot in trees.</title>
        <authorList>
            <person name="Chung C.L."/>
            <person name="Lee T.J."/>
            <person name="Akiba M."/>
            <person name="Lee H.H."/>
            <person name="Kuo T.H."/>
            <person name="Liu D."/>
            <person name="Ke H.M."/>
            <person name="Yokoi T."/>
            <person name="Roa M.B."/>
            <person name="Lu M.J."/>
            <person name="Chang Y.Y."/>
            <person name="Ann P.J."/>
            <person name="Tsai J.N."/>
            <person name="Chen C.Y."/>
            <person name="Tzean S.S."/>
            <person name="Ota Y."/>
            <person name="Hattori T."/>
            <person name="Sahashi N."/>
            <person name="Liou R.F."/>
            <person name="Kikuchi T."/>
            <person name="Tsai I.J."/>
        </authorList>
    </citation>
    <scope>NUCLEOTIDE SEQUENCE [LARGE SCALE GENOMIC DNA]</scope>
    <source>
        <strain evidence="4 5">FFPRI411160</strain>
    </source>
</reference>
<dbReference type="Pfam" id="PF01370">
    <property type="entry name" value="Epimerase"/>
    <property type="match status" value="1"/>
</dbReference>
<dbReference type="EMBL" id="NBII01000006">
    <property type="protein sequence ID" value="PAV17621.1"/>
    <property type="molecule type" value="Genomic_DNA"/>
</dbReference>
<comment type="similarity">
    <text evidence="2">Belongs to the NAD(P)-dependent epimerase/dehydratase family. Dihydroflavonol-4-reductase subfamily.</text>
</comment>
<dbReference type="PANTHER" id="PTHR10366:SF564">
    <property type="entry name" value="STEROL-4-ALPHA-CARBOXYLATE 3-DEHYDROGENASE, DECARBOXYLATING"/>
    <property type="match status" value="1"/>
</dbReference>
<evidence type="ECO:0000256" key="1">
    <source>
        <dbReference type="ARBA" id="ARBA00023002"/>
    </source>
</evidence>
<comment type="caution">
    <text evidence="4">The sequence shown here is derived from an EMBL/GenBank/DDBJ whole genome shotgun (WGS) entry which is preliminary data.</text>
</comment>
<protein>
    <submittedName>
        <fullName evidence="4">D-lactaldehyde dehydrogenase</fullName>
    </submittedName>
</protein>
<dbReference type="AlphaFoldDB" id="A0A286UDE3"/>
<dbReference type="GO" id="GO:0016616">
    <property type="term" value="F:oxidoreductase activity, acting on the CH-OH group of donors, NAD or NADP as acceptor"/>
    <property type="evidence" value="ECO:0007669"/>
    <property type="project" value="TreeGrafter"/>
</dbReference>
<dbReference type="InterPro" id="IPR050425">
    <property type="entry name" value="NAD(P)_dehydrat-like"/>
</dbReference>
<dbReference type="InterPro" id="IPR001509">
    <property type="entry name" value="Epimerase_deHydtase"/>
</dbReference>
<dbReference type="InterPro" id="IPR036291">
    <property type="entry name" value="NAD(P)-bd_dom_sf"/>
</dbReference>
<keyword evidence="5" id="KW-1185">Reference proteome</keyword>
<accession>A0A286UDE3</accession>
<sequence length="350" mass="38409">MPAVKLPAKVLVSGVNGFLGSWVARTLLDQGFSVRGVVREEQKGKYLLDIFKDEVSEGRFEIVVVPDMTVSGAFDEAVKGVDAIEHTASPLHMNAVDPNDLIDPAVKGTISMLESALRHAGPQLKRIVVTSSGTTILNHESSGILSEKDWNEKGPAEVEERGHLASPFAKYSTSKILAERAAWKFTQDHKNEISWDLTVIIPTIIFGPILHEVTDPSKLNLSLAMFYGTLVSKIRSVEEVAQEHRVWVDVRDAALGHVLAIISPDAGGQRIICSGGSFIWQEWFNTANALSIPGLNVPLGTPETANGVKYRYQLDTTKARTVLGLRFRDKTTTARDTLESFRNHGWLVTS</sequence>
<dbReference type="STRING" id="2282107.A0A286UDE3"/>
<dbReference type="PANTHER" id="PTHR10366">
    <property type="entry name" value="NAD DEPENDENT EPIMERASE/DEHYDRATASE"/>
    <property type="match status" value="1"/>
</dbReference>
<gene>
    <name evidence="4" type="ORF">PNOK_0610700</name>
</gene>
<dbReference type="Gene3D" id="3.40.50.720">
    <property type="entry name" value="NAD(P)-binding Rossmann-like Domain"/>
    <property type="match status" value="1"/>
</dbReference>